<evidence type="ECO:0000313" key="3">
    <source>
        <dbReference type="Proteomes" id="UP000253046"/>
    </source>
</evidence>
<gene>
    <name evidence="2" type="ORF">DES54_1661</name>
</gene>
<reference evidence="2 3" key="1">
    <citation type="submission" date="2018-06" db="EMBL/GenBank/DDBJ databases">
        <title>Genomic Encyclopedia of Type Strains, Phase IV (KMG-IV): sequencing the most valuable type-strain genomes for metagenomic binning, comparative biology and taxonomic classification.</title>
        <authorList>
            <person name="Goeker M."/>
        </authorList>
    </citation>
    <scope>NUCLEOTIDE SEQUENCE [LARGE SCALE GENOMIC DNA]</scope>
    <source>
        <strain evidence="2 3">DSM 30166</strain>
    </source>
</reference>
<evidence type="ECO:0000256" key="1">
    <source>
        <dbReference type="SAM" id="MobiDB-lite"/>
    </source>
</evidence>
<comment type="caution">
    <text evidence="2">The sequence shown here is derived from an EMBL/GenBank/DDBJ whole genome shotgun (WGS) entry which is preliminary data.</text>
</comment>
<proteinExistence type="predicted"/>
<sequence length="306" mass="33802">MRINDIQPHALTLSSLPTQPKAPDIASTSTVSIRPSNNPPLLSGQRERPASFNAPQHQALKLPERHQQLFDDYQLDLMERGNADLSHTNGALPRLLGGLLETNPGSRFNEVTAYLPGISPPPRLADPVFADRLNEIAAHSEPHSPPDIQETAQVFVDYAGKLGDYLEHAHLLHDSALREPNLSQTDRADIRRSQTALASAAREAIKSVPDALETSMNKIHANVTLLEHELSETAPSDDRVKTIQTEMDAHKQTLAFLQGVQTDYQGHSKVKHLATVQAHLNLEDVRERLSKPLQATEKGKIIVVEY</sequence>
<organism evidence="2 3">
    <name type="scientific">Brenneria salicis ATCC 15712 = DSM 30166</name>
    <dbReference type="NCBI Taxonomy" id="714314"/>
    <lineage>
        <taxon>Bacteria</taxon>
        <taxon>Pseudomonadati</taxon>
        <taxon>Pseudomonadota</taxon>
        <taxon>Gammaproteobacteria</taxon>
        <taxon>Enterobacterales</taxon>
        <taxon>Pectobacteriaceae</taxon>
        <taxon>Brenneria</taxon>
    </lineage>
</organism>
<keyword evidence="3" id="KW-1185">Reference proteome</keyword>
<dbReference type="EMBL" id="QNRY01000066">
    <property type="protein sequence ID" value="RBP57446.1"/>
    <property type="molecule type" value="Genomic_DNA"/>
</dbReference>
<name>A0A366HW72_9GAMM</name>
<protein>
    <submittedName>
        <fullName evidence="2">Uncharacterized protein</fullName>
    </submittedName>
</protein>
<feature type="region of interest" description="Disordered" evidence="1">
    <location>
        <begin position="1"/>
        <end position="53"/>
    </location>
</feature>
<feature type="compositionally biased region" description="Polar residues" evidence="1">
    <location>
        <begin position="26"/>
        <end position="40"/>
    </location>
</feature>
<evidence type="ECO:0000313" key="2">
    <source>
        <dbReference type="EMBL" id="RBP57446.1"/>
    </source>
</evidence>
<dbReference type="RefSeq" id="WP_113869573.1">
    <property type="nucleotide sequence ID" value="NZ_AGJP01000001.1"/>
</dbReference>
<dbReference type="AlphaFoldDB" id="A0A366HW72"/>
<dbReference type="Proteomes" id="UP000253046">
    <property type="component" value="Unassembled WGS sequence"/>
</dbReference>
<accession>A0A366HW72</accession>